<dbReference type="AlphaFoldDB" id="A0A498N314"/>
<evidence type="ECO:0000313" key="4">
    <source>
        <dbReference type="Proteomes" id="UP000290572"/>
    </source>
</evidence>
<dbReference type="Gene3D" id="3.30.70.1820">
    <property type="entry name" value="L1 transposable element, RRM domain"/>
    <property type="match status" value="1"/>
</dbReference>
<accession>A0A498N314</accession>
<evidence type="ECO:0000256" key="1">
    <source>
        <dbReference type="SAM" id="Coils"/>
    </source>
</evidence>
<reference evidence="2 4" key="1">
    <citation type="submission" date="2018-03" db="EMBL/GenBank/DDBJ databases">
        <title>Draft genome sequence of Rohu Carp (Labeo rohita).</title>
        <authorList>
            <person name="Das P."/>
            <person name="Kushwaha B."/>
            <person name="Joshi C.G."/>
            <person name="Kumar D."/>
            <person name="Nagpure N.S."/>
            <person name="Sahoo L."/>
            <person name="Das S.P."/>
            <person name="Bit A."/>
            <person name="Patnaik S."/>
            <person name="Meher P.K."/>
            <person name="Jayasankar P."/>
            <person name="Koringa P.G."/>
            <person name="Patel N.V."/>
            <person name="Hinsu A.T."/>
            <person name="Kumar R."/>
            <person name="Pandey M."/>
            <person name="Agarwal S."/>
            <person name="Srivastava S."/>
            <person name="Singh M."/>
            <person name="Iquebal M.A."/>
            <person name="Jaiswal S."/>
            <person name="Angadi U.B."/>
            <person name="Kumar N."/>
            <person name="Raza M."/>
            <person name="Shah T.M."/>
            <person name="Rai A."/>
            <person name="Jena J.K."/>
        </authorList>
    </citation>
    <scope>NUCLEOTIDE SEQUENCE [LARGE SCALE GENOMIC DNA]</scope>
    <source>
        <strain evidence="2">DASCIFA01</strain>
        <tissue evidence="2">Testis</tissue>
    </source>
</reference>
<dbReference type="Proteomes" id="UP000290572">
    <property type="component" value="Unassembled WGS sequence"/>
</dbReference>
<dbReference type="EMBL" id="QBIY01012241">
    <property type="protein sequence ID" value="RXN26365.1"/>
    <property type="molecule type" value="Genomic_DNA"/>
</dbReference>
<keyword evidence="4" id="KW-1185">Reference proteome</keyword>
<organism evidence="2 4">
    <name type="scientific">Labeo rohita</name>
    <name type="common">Indian major carp</name>
    <name type="synonym">Cyprinus rohita</name>
    <dbReference type="NCBI Taxonomy" id="84645"/>
    <lineage>
        <taxon>Eukaryota</taxon>
        <taxon>Metazoa</taxon>
        <taxon>Chordata</taxon>
        <taxon>Craniata</taxon>
        <taxon>Vertebrata</taxon>
        <taxon>Euteleostomi</taxon>
        <taxon>Actinopterygii</taxon>
        <taxon>Neopterygii</taxon>
        <taxon>Teleostei</taxon>
        <taxon>Ostariophysi</taxon>
        <taxon>Cypriniformes</taxon>
        <taxon>Cyprinidae</taxon>
        <taxon>Labeoninae</taxon>
        <taxon>Labeonini</taxon>
        <taxon>Labeo</taxon>
    </lineage>
</organism>
<feature type="coiled-coil region" evidence="1">
    <location>
        <begin position="14"/>
        <end position="80"/>
    </location>
</feature>
<keyword evidence="1" id="KW-0175">Coiled coil</keyword>
<gene>
    <name evidence="2" type="ORF">ROHU_020691</name>
    <name evidence="3" type="ORF">ROHU_020844</name>
</gene>
<sequence>MVTEISNETILEAILNLERRVDEKLADLSEQSKQSSALITSLTKAIQFNTEEVKECKKRVKDLEIQNDNLRKENCDLKERIREQERYRMRWCLRIKGIEERKDEDIRSRVIQTLGKIPPDLESKMEEAVDIVHRLGKRMDSRNRNVIVVFAQRRVKEEIWR</sequence>
<evidence type="ECO:0000313" key="3">
    <source>
        <dbReference type="EMBL" id="RXN26365.1"/>
    </source>
</evidence>
<proteinExistence type="predicted"/>
<evidence type="ECO:0000313" key="2">
    <source>
        <dbReference type="EMBL" id="RXN26212.1"/>
    </source>
</evidence>
<protein>
    <submittedName>
        <fullName evidence="2">Zinc finger 2-like protein</fullName>
    </submittedName>
</protein>
<dbReference type="EMBL" id="QBIY01012241">
    <property type="protein sequence ID" value="RXN26212.1"/>
    <property type="molecule type" value="Genomic_DNA"/>
</dbReference>
<comment type="caution">
    <text evidence="2">The sequence shown here is derived from an EMBL/GenBank/DDBJ whole genome shotgun (WGS) entry which is preliminary data.</text>
</comment>
<name>A0A498N314_LABRO</name>